<dbReference type="RefSeq" id="XP_022289620.1">
    <property type="nucleotide sequence ID" value="XM_022433912.1"/>
</dbReference>
<dbReference type="InterPro" id="IPR035699">
    <property type="entry name" value="AAA_6"/>
</dbReference>
<dbReference type="GeneID" id="111101424"/>
<dbReference type="GO" id="GO:0008569">
    <property type="term" value="F:minus-end-directed microtubule motor activity"/>
    <property type="evidence" value="ECO:0007669"/>
    <property type="project" value="InterPro"/>
</dbReference>
<dbReference type="Gene3D" id="3.40.50.300">
    <property type="entry name" value="P-loop containing nucleotide triphosphate hydrolases"/>
    <property type="match status" value="5"/>
</dbReference>
<dbReference type="Gene3D" id="1.10.8.720">
    <property type="entry name" value="Region D6 of dynein motor"/>
    <property type="match status" value="1"/>
</dbReference>
<feature type="coiled-coil region" evidence="11">
    <location>
        <begin position="1461"/>
        <end position="1488"/>
    </location>
</feature>
<evidence type="ECO:0000256" key="1">
    <source>
        <dbReference type="ARBA" id="ARBA00004245"/>
    </source>
</evidence>
<dbReference type="Pfam" id="PF18198">
    <property type="entry name" value="AAA_lid_11"/>
    <property type="match status" value="1"/>
</dbReference>
<keyword evidence="14" id="KW-1185">Reference proteome</keyword>
<dbReference type="GO" id="GO:0051959">
    <property type="term" value="F:dynein light intermediate chain binding"/>
    <property type="evidence" value="ECO:0007669"/>
    <property type="project" value="InterPro"/>
</dbReference>
<dbReference type="InterPro" id="IPR054354">
    <property type="entry name" value="DYNC2H1-like_lid"/>
</dbReference>
<dbReference type="Gene3D" id="1.20.920.30">
    <property type="match status" value="1"/>
</dbReference>
<accession>A0A8B8AEL3</accession>
<dbReference type="Gene3D" id="1.10.8.1220">
    <property type="match status" value="1"/>
</dbReference>
<feature type="compositionally biased region" description="Polar residues" evidence="12">
    <location>
        <begin position="2001"/>
        <end position="2026"/>
    </location>
</feature>
<dbReference type="Pfam" id="PF08393">
    <property type="entry name" value="DHC_N2"/>
    <property type="match status" value="1"/>
</dbReference>
<evidence type="ECO:0000256" key="5">
    <source>
        <dbReference type="ARBA" id="ARBA00022741"/>
    </source>
</evidence>
<dbReference type="Gene3D" id="1.10.472.130">
    <property type="match status" value="1"/>
</dbReference>
<dbReference type="GO" id="GO:0005874">
    <property type="term" value="C:microtubule"/>
    <property type="evidence" value="ECO:0007669"/>
    <property type="project" value="UniProtKB-KW"/>
</dbReference>
<feature type="compositionally biased region" description="Basic and acidic residues" evidence="12">
    <location>
        <begin position="645"/>
        <end position="658"/>
    </location>
</feature>
<evidence type="ECO:0000256" key="10">
    <source>
        <dbReference type="ARBA" id="ARBA00023212"/>
    </source>
</evidence>
<keyword evidence="9" id="KW-0505">Motor protein</keyword>
<dbReference type="OrthoDB" id="286107at2759"/>
<dbReference type="Gene3D" id="1.10.287.2620">
    <property type="match status" value="1"/>
</dbReference>
<protein>
    <submittedName>
        <fullName evidence="15">Dynein gamma chain, flagellar outer arm-like isoform X1</fullName>
    </submittedName>
</protein>
<dbReference type="Gene3D" id="1.20.140.100">
    <property type="entry name" value="Dynein heavy chain, N-terminal domain 2"/>
    <property type="match status" value="1"/>
</dbReference>
<evidence type="ECO:0000313" key="14">
    <source>
        <dbReference type="Proteomes" id="UP000694844"/>
    </source>
</evidence>
<keyword evidence="10" id="KW-0206">Cytoskeleton</keyword>
<dbReference type="GO" id="GO:0045505">
    <property type="term" value="F:dynein intermediate chain binding"/>
    <property type="evidence" value="ECO:0007669"/>
    <property type="project" value="InterPro"/>
</dbReference>
<keyword evidence="6" id="KW-0067">ATP-binding</keyword>
<feature type="compositionally biased region" description="Basic and acidic residues" evidence="12">
    <location>
        <begin position="3925"/>
        <end position="3936"/>
    </location>
</feature>
<evidence type="ECO:0000256" key="6">
    <source>
        <dbReference type="ARBA" id="ARBA00022840"/>
    </source>
</evidence>
<name>A0A8B8AEL3_CRAVI</name>
<evidence type="ECO:0000256" key="2">
    <source>
        <dbReference type="ARBA" id="ARBA00008887"/>
    </source>
</evidence>
<dbReference type="Pfam" id="PF03028">
    <property type="entry name" value="Dynein_heavy"/>
    <property type="match status" value="1"/>
</dbReference>
<dbReference type="InterPro" id="IPR026983">
    <property type="entry name" value="DHC"/>
</dbReference>
<feature type="compositionally biased region" description="Acidic residues" evidence="12">
    <location>
        <begin position="630"/>
        <end position="639"/>
    </location>
</feature>
<keyword evidence="8 11" id="KW-0175">Coiled coil</keyword>
<evidence type="ECO:0000256" key="9">
    <source>
        <dbReference type="ARBA" id="ARBA00023175"/>
    </source>
</evidence>
<dbReference type="Gene3D" id="1.10.8.710">
    <property type="match status" value="1"/>
</dbReference>
<feature type="compositionally biased region" description="Polar residues" evidence="12">
    <location>
        <begin position="1218"/>
        <end position="1228"/>
    </location>
</feature>
<feature type="region of interest" description="Disordered" evidence="12">
    <location>
        <begin position="1218"/>
        <end position="1258"/>
    </location>
</feature>
<dbReference type="InterPro" id="IPR043157">
    <property type="entry name" value="Dynein_AAA1S"/>
</dbReference>
<keyword evidence="5" id="KW-0547">Nucleotide-binding</keyword>
<dbReference type="Pfam" id="PF12781">
    <property type="entry name" value="AAA_9"/>
    <property type="match status" value="1"/>
</dbReference>
<keyword evidence="7" id="KW-0243">Dynein</keyword>
<feature type="coiled-coil region" evidence="11">
    <location>
        <begin position="1006"/>
        <end position="1033"/>
    </location>
</feature>
<dbReference type="GO" id="GO:0007018">
    <property type="term" value="P:microtubule-based movement"/>
    <property type="evidence" value="ECO:0007669"/>
    <property type="project" value="InterPro"/>
</dbReference>
<comment type="similarity">
    <text evidence="2">Belongs to the dynein heavy chain family.</text>
</comment>
<feature type="region of interest" description="Disordered" evidence="12">
    <location>
        <begin position="3904"/>
        <end position="3957"/>
    </location>
</feature>
<dbReference type="KEGG" id="cvn:111101424"/>
<evidence type="ECO:0000313" key="15">
    <source>
        <dbReference type="RefSeq" id="XP_022289620.1"/>
    </source>
</evidence>
<feature type="region of interest" description="Disordered" evidence="12">
    <location>
        <begin position="1990"/>
        <end position="2027"/>
    </location>
</feature>
<dbReference type="InterPro" id="IPR041466">
    <property type="entry name" value="Dynein_AAA5_ext"/>
</dbReference>
<dbReference type="Gene3D" id="3.20.180.20">
    <property type="entry name" value="Dynein heavy chain, N-terminal domain 2"/>
    <property type="match status" value="1"/>
</dbReference>
<evidence type="ECO:0000259" key="13">
    <source>
        <dbReference type="SMART" id="SM00382"/>
    </source>
</evidence>
<dbReference type="InterPro" id="IPR027417">
    <property type="entry name" value="P-loop_NTPase"/>
</dbReference>
<organism evidence="14 15">
    <name type="scientific">Crassostrea virginica</name>
    <name type="common">Eastern oyster</name>
    <dbReference type="NCBI Taxonomy" id="6565"/>
    <lineage>
        <taxon>Eukaryota</taxon>
        <taxon>Metazoa</taxon>
        <taxon>Spiralia</taxon>
        <taxon>Lophotrochozoa</taxon>
        <taxon>Mollusca</taxon>
        <taxon>Bivalvia</taxon>
        <taxon>Autobranchia</taxon>
        <taxon>Pteriomorphia</taxon>
        <taxon>Ostreida</taxon>
        <taxon>Ostreoidea</taxon>
        <taxon>Ostreidae</taxon>
        <taxon>Crassostrea</taxon>
    </lineage>
</organism>
<dbReference type="Gene3D" id="3.10.490.20">
    <property type="match status" value="1"/>
</dbReference>
<keyword evidence="3" id="KW-0963">Cytoplasm</keyword>
<evidence type="ECO:0000256" key="4">
    <source>
        <dbReference type="ARBA" id="ARBA00022701"/>
    </source>
</evidence>
<dbReference type="InterPro" id="IPR024317">
    <property type="entry name" value="Dynein_heavy_chain_D4_dom"/>
</dbReference>
<feature type="region of interest" description="Disordered" evidence="12">
    <location>
        <begin position="629"/>
        <end position="658"/>
    </location>
</feature>
<sequence length="5450" mass="622914">MDERHWWIAGKIQETFKIGGYDNPTLLEDFMTEETTLNKINRFLKAGGPCRLFFSCAKSESGELSTRELNVTGTLAALKDVDLDKVNILYFLRNRVDKDVDTVRYERDIFCGELKHNTIETLITLLSDVYNPLIKAQKEWGECNMEGQTNLSHSMDKFLTALNESTASMHHSKQLMLKQPENIILNDFKQHRAAALDVQLIGQYEELVQDWISTIETMLNDTSDERRVVFPEELPTYRFMDPNAGPLSELERWRRRQRLLTSITEQLKSKECKAVIGVLITAKSRLLKKWKNVDAQITDAMNDTKDKVKYLESLRRHFDQLYQDATPASIINNAIPGIVNSVRQMDSISRYYARTGFLGIVFTKITNQLVLACKEYIKNCTITAYDGDELWVRIKEEIRNRDSLPVVDPQQRMLRNQVEAKIKQQGALARGKTKEGKDLGLQDDSLYGRLKACLTLQGYYRETLRSLRDSLGQTSNMSHFPSLSSVGGPGSFTTRSKPSNASRSGPSVSPKKGVSSLMTNEAGHGVSIADEDAIMSHMDSFCNRIRQLIDVINTLAQFNKLAISTIGVPKPRKEDLVVDDEDSDEYKYKKFRENKSHKTEYEEEEEGEHHLTVAIAVTSPERTGLGAIKEDEETPDDNISEIPELEEKRPPTQPDHNDEVFETVNNNKGLNENELNVLRRYFPEDEEEEGPSISAIISQHLQQMTQAMSDNVTTKTMLDVESKKRYHGMPGLDKDRFEDYYTNFAQIVSDLETFLAAYLHAIFIGKTKTQQALDTITRFTPVQNRSGIRACISEKFVEIFNWYESDLDEVHQIYEAHKNNPQLVRNAPPVAGAIHWSRQLLKRIEDPMKIFRDNRAVNQLGDFGRIVRIYNKLATALVTFESLWFTQWKNRIDHARNGLRATLFVHHPTTEEIVVNADERVLELIHEAKWLTRLGIQIPDAAIAIMQQESRFKSYKSHLELVLNEYKEVCKAIPEPLQKLFAAHKDHVEQQLQPGLSTLAWNSMNIDAFLHQIHTATQKLKAMEARVAEIMEKQVFSTLDDISNFYLFDIDEAFARTWPPEDFREVMLQSAQDRSRQLQEMVKTVADGLQKVANTLALRKEYDLTSMGGEIHSKMIGYKRRPTIREALRRPSSSPTLMPIMSDHHGKSKKMALMMDEEEVARERQRALEEEQHVAELIVHYKDEVYDAVLTSTYKSLAALAESSGCEGDVIRAISAMSHASSDHQGTPRSPRMHSAHSRVSSALSEKSRPQTSLSQLSNMTWTTERTNEVTYLQFEVEVGFNIPNITLHPSLDVAQTAIADVANAILESTRNIDWLTLYGPENFYSSISQDENIQEMTSQVADIVQELESTVNKHLFHFSYYNFLWKDDLHGNFKEFIMGDPGMFNIKKEVERFLYIEKKVLGIPKVLPVGCICLNTDPIKDALHGFAMAWKIQFASVLHEEAKKKLDSAVLYRSNVTNRLELHVQSLDQLNSALQLLEELRDMENKIDGIYLPIETMYEKLREFELRLPRNEVEEVDQLRDKWVELMELADQVRENLLKERRGAFEQELDKNVKAFVVEVMEFRNAFDSQGPNAPNTPPAKAVASLQEFQQKYKLYDSKRNTLVSVSKLFGIVCKPFPELDKTGEELDLLSQLYGLFQKFIRFDTRFRDTLWADVDLDAAFIEVEGYWDECLALPSKLKDWDAYHDLKTSLQNYLEVFPLLRKLNSKGSVKYHIPEIRNRHWLDVMNVTGVKFQLEANVFKLSHLLDIGLIKHKADIEEICLSASRELELEIKQRVTEDEWNEQMLTFEHYKNRGPMFLDKVSTERLLEQLEDAQALLASMLTSKYIAPLRDDTALWAKKLKDVTEVLELWLQVQDLWQYLEAVFSNSVTAKELQLEAKRFARTDKSWTKMMKTTYFEMRGVLQCCTGDEVPKVNLLRNMQQELEICFKSLMEYLDNKRRAFPRFYFVSDPVLLAMLSRPNDLESVRPHLKSIFSAIYDVKLEEADPGMDEPTDEIGFAQSRTGTQSRGNRSTSVLSPGLRSNTPPKIDKRLTEIYIPSVNPSAMAHGPAYLPSEGIIKDIIIRDAVSVSSVDGEMILLHEKVCLNDGVEVWLQKLRDSVARTLRELSINIIQDCNNGVMMDEWASKYPAQVCRIGMLYYWTRECDQGIGELKYDRKALQQNTLKKYQASTAKLTTVLTKGAWRTLEEPMLPLHKARLESMIAQSLYLRDILENMCNRKSLRETTDFEWRRCIRCYFHPVANDENLDLESLDNKTEASLSDLSIQDKYEPLIWILDTSYMYGNEFYGTNAGVALTPVTERCFLTMSQALNNYQGSCVAGPVGVGKTETVKGLANVLGQYIGTFQCSTESDTSAMGKIVQGTAMDGCWCCFDEVQSLNKQAMSTLLDQMTAVVTALRARQPYATLSDGQEISIKKSFAVHMTYNKDTSPPGVVLPIDVRSLFRMVSLVKPDFSLILKAKCAAMGFRAPAVLGARLKALTELARDELPSECHHHFSVATLVGVLKRATQKRKFIRDERTMDRLEAKDRETSRSDSQASEAPSKIANTQQSVTVPNIVISEEPEPSETHVPFRRWTIHVASSGIKMTTGAGGMNRKSGTPNPLTMAGKLEHALVAQTIKEIIGPRFTDQNMKIFKHILDDVFAGLPEAPTIHQIPSARSRGFDVELVLKQKCVDKGLVAHDPWIERCKQLYNISKVHHGVIVAGPPGSGKSSCIQTLVDALSLSNQGGTSRQSQTSRTTGNLQENQHKLIKINPMVVDDCSLMFGYLNVNSDWVDGIFTSACRKANRNQSTTWLCLDGPLNPGWADNFNPILNGDKVLHLKNGDKMFLSDNIIVIFETDNLSNASPASVSRSGIVYIDKDILGWKPIADAWLESRTPQEIHEQEQMAHQLLVSVLQRAFAKTLDPISQFVLNEARPRLSLSLVGMFKTCLGLLSSMLANNNEIGGELHIERLYLFCLIWTFGGLLDSADRKSFSDILKNLSNALPDDDRDICVFDYYVDESGEWDPWTSKLPEAVYSDNQDMLGEVFVPSVDTIRTRNLMEFASFSGLNVLLVGANGSGKTKLIEEFIDYMERLDPQAAVWKRLVFSGASTAKQLQSFLDSNIYHRQGFVYGAKDKKKLKVFIDDVNLPVPDDYEVQRCNELLRQLLDDKILCKLQKPFEMKTVEGLSIISAMSMSEQASVSSRQLSDRLLRHFAVFNLPTPQDDALKSIVHGILDVNMTDGDRPGLDIDLHNGLVKASCELLKALQNVLRPSPMHGRRHYLFTLKDITTCFQCLKRLPEESRADETLIPVISLWRHEMHRIIRDRLSRTSDLIWFDTTVQEIIDQTWPKLKDPFLEYFVTFPMDARLYQRPVTSVGTKHIKVTLQPIENLRDVHSCLNTHLTRYNEEFGNVRLDVMLSDFIISHVIRMHRVLSFHHGGNMLLIGAVGSHLSTLCKLALHVADVPIHKMDTSKRSNFFDGLRSAVRLCGSEGKILSLLFTARDLEDPVYLDAINSLLISGEYPHLFTNDEMEGLLQAIGPAMKREFPSLSVDPMKFFVARVKSNLHILMCLQPMNNLLKLSASQYPGMLSGCAINWMCDWPQEALLGEASYFITRYQLTEEFENLSEKVTSCLANIHSFVLRDCAQLPWAGDLSEEININQVKVEKKKDQQIVKFLPAKLPNLPYSKVILQERIKLQHRSDETKAKNETYVGPTTYRRFMETFRYLYGLKSQERTETVDQLKRVLHTLDQTRHDAKIMKKAIKTITSKFEDAKKTTSNLMKQLTTKVTALEKLKSRCTQGTDLEAHMKLYMTESEDEEEEELLLQEEYDDYDKEFDKMREAKLKNRQAVAKDEYVQAQKQVEECRQNLEYARQQVLIWKGKVDRACIERLRGFGTPPVLVGQVMEMVMILIGKRLPSQRLYETRELTGKEEMSSRMSSSSSSTRIGIKKENQFGYDRKKSARSSAGNAPQGKKDGSDKFDRTQWKAMQQTMSDTPKFVDMLHNVSWEDGLSEDVLRAVESYLSVSKEGQLGVTGEGTLLDHAQETSFAAKKRTPSPDGAKGITIASAKYSSEDCGILVQYTIAIVEYTRLCGPLKGALEKLHELEREIEENERLQRESQEERLRRSKLSPSPKPKATYEIVYARVKEERTPTPEPEPDYVESDLPGLQDTVNSLQQQFDQSVVEKHSLEMELQSMNERLKAATEMVDSLKPQEASWRKHVKENDCNEMLVANCVTAAAFLAYCGPASIDVRKRMGEFFMQVCEFHTLPMPRNKLFRNMELIDFLYNPMDVIRMETMRLSITKLMLENACFLMQRDSMVAWPLICDPTSRVLDWLRNFYGHTGLVEVKYSEIRSQFENCLAEGSPLLVTDCDTKQLAKDKRFRDAIQSCKQFINGKLKFKITVEDHEVECDPRFRLFLHTTVEPHMVPPHLAAYSSVIYFQRSRADIEETLLDRFIYQEKSKLEEERVSLLQERKENLELMEKLEKSMLESLSSDIRLMNELPATKKLAELKKQYDETLDSQERVESNEATNTRNRELSREFARRGAVCFHVMQYLREVNPLYQVSYHQFEQLYDAAIAHSERAQRAEETLEKITYMAYTTFARGLLERDRFIFTLLLAIEVEDSLGNIGPGEREFLVSPNYSSVVMTKLGFTQPPDSKIVQMKKPFDWMHDDQFHNLQVLATHFEWFQEKFERMPKDGREMEWRMLCDNVEKEPENMPLPDKMDSKDFAPMKRLLVVRAVRSDRLMQASTVFIQRVLGKNILQGLEQEFLGYYGDMGLDLSAMYKQSAPVPPSPRSLPILLLYSFEGEAAQSRFLDFSTRKQAQRLMMTITDNSQATRSKVRKIIKKAIAEGSWVYIHNAHNAPGVLNSLESFLGEKPNPEGFRLWVACQADPDIIPVRLLQNSIKAVVDSPKVMKDSMIRSFSWFEPDILRQSSRPEWPVMLHNLCYLHAAIQLRARFGQGGWNSPGDFNNIGYNCLQEALAIVQSEFREPLNSVAPDGSQMSRSVSYNGIRYMVAEIVYGSYVTDYYDQQSLCAMVDFWLSSGALKRDFEVKGLKYRHPQAFFNPNVRLNSLIQALDGAPNHNLDVPEACHIHQTIVDELSATLLGDDQYVFTRLNKVFDSMPSTTTLSHKMFPRPPTPFDGPAQAGISKTSNNPSVVHQGVFSTASYATHKIRFKDVELWQICNDLLQKTPKIGNSSKSFREFVVEKIRKLPGDYPIFNDFIMKECEILHQLLTEVRHTLTTIRNACENNMMGDQLSDHYLSAADDLYHLRIPRIWCQMTGTTAPPYTYNAAQWLRDLEDRWKHFEKILSMGRKAMPAYWLGAFFNPRGLLALLKQEAIKNYCGDRSGNFEQFTFQTDTTFRDFGHLLQPPPEGVYIHGIHLWGCSIEKTTNEFQDQASRQGYAPLPVLHLQCYPVNEKPALQEPSFQCPLYPSRIAPRDPIMEIDIKKEGIPPMRWALRGLTATIWPY</sequence>
<dbReference type="Pfam" id="PF08385">
    <property type="entry name" value="DHC_N1"/>
    <property type="match status" value="2"/>
</dbReference>
<evidence type="ECO:0000256" key="3">
    <source>
        <dbReference type="ARBA" id="ARBA00022490"/>
    </source>
</evidence>
<dbReference type="Pfam" id="PF17852">
    <property type="entry name" value="Dynein_AAA_lid"/>
    <property type="match status" value="1"/>
</dbReference>
<dbReference type="Pfam" id="PF22597">
    <property type="entry name" value="DYN_lid"/>
    <property type="match status" value="1"/>
</dbReference>
<feature type="domain" description="AAA+ ATPase" evidence="13">
    <location>
        <begin position="2694"/>
        <end position="2860"/>
    </location>
</feature>
<feature type="domain" description="AAA+ ATPase" evidence="13">
    <location>
        <begin position="2312"/>
        <end position="2452"/>
    </location>
</feature>
<dbReference type="GO" id="GO:0030286">
    <property type="term" value="C:dynein complex"/>
    <property type="evidence" value="ECO:0007669"/>
    <property type="project" value="UniProtKB-KW"/>
</dbReference>
<reference evidence="15" key="1">
    <citation type="submission" date="2025-08" db="UniProtKB">
        <authorList>
            <consortium name="RefSeq"/>
        </authorList>
    </citation>
    <scope>IDENTIFICATION</scope>
    <source>
        <tissue evidence="15">Whole sample</tissue>
    </source>
</reference>
<dbReference type="InterPro" id="IPR043160">
    <property type="entry name" value="Dynein_C_barrel"/>
</dbReference>
<keyword evidence="4" id="KW-0493">Microtubule</keyword>
<dbReference type="Gene3D" id="1.20.58.1120">
    <property type="match status" value="1"/>
</dbReference>
<dbReference type="SUPFAM" id="SSF52540">
    <property type="entry name" value="P-loop containing nucleoside triphosphate hydrolases"/>
    <property type="match status" value="3"/>
</dbReference>
<dbReference type="InterPro" id="IPR042219">
    <property type="entry name" value="AAA_lid_11_sf"/>
</dbReference>
<evidence type="ECO:0000256" key="7">
    <source>
        <dbReference type="ARBA" id="ARBA00023017"/>
    </source>
</evidence>
<dbReference type="InterPro" id="IPR042222">
    <property type="entry name" value="Dynein_2_N"/>
</dbReference>
<dbReference type="InterPro" id="IPR041658">
    <property type="entry name" value="AAA_lid_11"/>
</dbReference>
<dbReference type="InterPro" id="IPR042228">
    <property type="entry name" value="Dynein_linker_3"/>
</dbReference>
<dbReference type="Pfam" id="PF12780">
    <property type="entry name" value="AAA_8"/>
    <property type="match status" value="1"/>
</dbReference>
<dbReference type="InterPro" id="IPR003593">
    <property type="entry name" value="AAA+_ATPase"/>
</dbReference>
<proteinExistence type="inferred from homology"/>
<feature type="compositionally biased region" description="Polar residues" evidence="12">
    <location>
        <begin position="2532"/>
        <end position="2552"/>
    </location>
</feature>
<comment type="subcellular location">
    <subcellularLocation>
        <location evidence="1">Cytoplasm</location>
        <location evidence="1">Cytoskeleton</location>
    </subcellularLocation>
</comment>
<feature type="coiled-coil region" evidence="11">
    <location>
        <begin position="3792"/>
        <end position="3852"/>
    </location>
</feature>
<evidence type="ECO:0000256" key="12">
    <source>
        <dbReference type="SAM" id="MobiDB-lite"/>
    </source>
</evidence>
<dbReference type="FunFam" id="1.10.8.720:FF:000015">
    <property type="entry name" value="Dynein heavy chain 5, axonemal"/>
    <property type="match status" value="1"/>
</dbReference>
<dbReference type="InterPro" id="IPR013594">
    <property type="entry name" value="Dynein_heavy_tail"/>
</dbReference>
<dbReference type="FunFam" id="1.20.140.100:FF:000003">
    <property type="entry name" value="Dynein, axonemal, heavy chain 5"/>
    <property type="match status" value="1"/>
</dbReference>
<gene>
    <name evidence="15" type="primary">LOC111101424</name>
</gene>
<dbReference type="InterPro" id="IPR004273">
    <property type="entry name" value="Dynein_heavy_D6_P-loop"/>
</dbReference>
<evidence type="ECO:0000256" key="8">
    <source>
        <dbReference type="ARBA" id="ARBA00023054"/>
    </source>
</evidence>
<dbReference type="InterPro" id="IPR035706">
    <property type="entry name" value="AAA_9"/>
</dbReference>
<feature type="compositionally biased region" description="Basic and acidic residues" evidence="12">
    <location>
        <begin position="2517"/>
        <end position="2531"/>
    </location>
</feature>
<dbReference type="PANTHER" id="PTHR46961:SF15">
    <property type="entry name" value="AAA+ ATPASE DOMAIN-CONTAINING PROTEIN"/>
    <property type="match status" value="1"/>
</dbReference>
<feature type="region of interest" description="Disordered" evidence="12">
    <location>
        <begin position="4088"/>
        <end position="4112"/>
    </location>
</feature>
<dbReference type="PANTHER" id="PTHR46961">
    <property type="entry name" value="DYNEIN HEAVY CHAIN 1, AXONEMAL-LIKE PROTEIN"/>
    <property type="match status" value="1"/>
</dbReference>
<dbReference type="InterPro" id="IPR041228">
    <property type="entry name" value="Dynein_C"/>
</dbReference>
<dbReference type="Pfam" id="PF12775">
    <property type="entry name" value="AAA_7"/>
    <property type="match status" value="1"/>
</dbReference>
<dbReference type="Proteomes" id="UP000694844">
    <property type="component" value="Chromosome 6"/>
</dbReference>
<dbReference type="GO" id="GO:0005524">
    <property type="term" value="F:ATP binding"/>
    <property type="evidence" value="ECO:0007669"/>
    <property type="project" value="UniProtKB-KW"/>
</dbReference>
<dbReference type="Pfam" id="PF12774">
    <property type="entry name" value="AAA_6"/>
    <property type="match status" value="2"/>
</dbReference>
<dbReference type="Pfam" id="PF18199">
    <property type="entry name" value="Dynein_C"/>
    <property type="match status" value="1"/>
</dbReference>
<feature type="region of interest" description="Disordered" evidence="12">
    <location>
        <begin position="2517"/>
        <end position="2552"/>
    </location>
</feature>
<feature type="compositionally biased region" description="Polar residues" evidence="12">
    <location>
        <begin position="1238"/>
        <end position="1258"/>
    </location>
</feature>
<evidence type="ECO:0000256" key="11">
    <source>
        <dbReference type="SAM" id="Coils"/>
    </source>
</evidence>
<feature type="compositionally biased region" description="Polar residues" evidence="12">
    <location>
        <begin position="478"/>
        <end position="507"/>
    </location>
</feature>
<dbReference type="Gene3D" id="1.20.920.20">
    <property type="match status" value="1"/>
</dbReference>
<feature type="domain" description="AAA+ ATPase" evidence="13">
    <location>
        <begin position="3044"/>
        <end position="3198"/>
    </location>
</feature>
<dbReference type="SMART" id="SM00382">
    <property type="entry name" value="AAA"/>
    <property type="match status" value="3"/>
</dbReference>
<dbReference type="InterPro" id="IPR013602">
    <property type="entry name" value="Dynein_heavy_linker"/>
</dbReference>
<feature type="compositionally biased region" description="Basic and acidic residues" evidence="12">
    <location>
        <begin position="4088"/>
        <end position="4101"/>
    </location>
</feature>
<dbReference type="Gene3D" id="1.20.1270.280">
    <property type="match status" value="1"/>
</dbReference>
<feature type="region of interest" description="Disordered" evidence="12">
    <location>
        <begin position="478"/>
        <end position="518"/>
    </location>
</feature>